<dbReference type="SUPFAM" id="SSF54928">
    <property type="entry name" value="RNA-binding domain, RBD"/>
    <property type="match status" value="3"/>
</dbReference>
<dbReference type="GO" id="GO:0043488">
    <property type="term" value="P:regulation of mRNA stability"/>
    <property type="evidence" value="ECO:0007669"/>
    <property type="project" value="UniProtKB-ARBA"/>
</dbReference>
<feature type="region of interest" description="Disordered" evidence="4">
    <location>
        <begin position="686"/>
        <end position="712"/>
    </location>
</feature>
<feature type="domain" description="RRM" evidence="5">
    <location>
        <begin position="178"/>
        <end position="257"/>
    </location>
</feature>
<feature type="compositionally biased region" description="Low complexity" evidence="4">
    <location>
        <begin position="8"/>
        <end position="21"/>
    </location>
</feature>
<feature type="domain" description="RRM" evidence="5">
    <location>
        <begin position="71"/>
        <end position="165"/>
    </location>
</feature>
<dbReference type="InterPro" id="IPR012677">
    <property type="entry name" value="Nucleotide-bd_a/b_plait_sf"/>
</dbReference>
<feature type="region of interest" description="Disordered" evidence="4">
    <location>
        <begin position="498"/>
        <end position="534"/>
    </location>
</feature>
<evidence type="ECO:0000256" key="1">
    <source>
        <dbReference type="ARBA" id="ARBA00022737"/>
    </source>
</evidence>
<dbReference type="OrthoDB" id="446113at2759"/>
<dbReference type="FunFam" id="3.30.70.330:FF:000405">
    <property type="entry name" value="polyadenylate-binding protein RBP45"/>
    <property type="match status" value="1"/>
</dbReference>
<protein>
    <submittedName>
        <fullName evidence="6">DEKNAAC105120</fullName>
    </submittedName>
</protein>
<dbReference type="AlphaFoldDB" id="A0A448YSP6"/>
<feature type="compositionally biased region" description="Polar residues" evidence="4">
    <location>
        <begin position="318"/>
        <end position="333"/>
    </location>
</feature>
<proteinExistence type="predicted"/>
<dbReference type="InterPro" id="IPR000504">
    <property type="entry name" value="RRM_dom"/>
</dbReference>
<dbReference type="GO" id="GO:0005829">
    <property type="term" value="C:cytosol"/>
    <property type="evidence" value="ECO:0007669"/>
    <property type="project" value="TreeGrafter"/>
</dbReference>
<dbReference type="Pfam" id="PF00076">
    <property type="entry name" value="RRM_1"/>
    <property type="match status" value="3"/>
</dbReference>
<sequence>MSEQPAESQAPTSAPLATSAPSAPPSVPSSAPSAPLSTPHPSNSSSQSAPIGSSLPLPAPPENPGNTVPAKTLWMGDIEAWWDEDSIVEIWAKLGLGVMVKVIKPKKNLILRQLAKNHGQPMLNHSGYCFVEFETSDQAKEALALNGTPIPGAGNKLFRLNWATAATLNSQIEQTPEYSLFVGDLSPGTTEAHLLALFQTHFNTVKTVRVMTDPATGLSRCFGFVRFSSEDDRNRALIEMNGKWLGGRPIRVALATPKHQSSGYRTKTVGLSNLAGMTAIGAMGGLTPMDLEQQSIYMSAPLAGPPPPMGYYGPLPPQSYTGTPLSASDSVGSPTPPPSILQGAVLAPQGSQGSQGSQGQQGPSGFADPSNTTVFVGGLASGIAEDTLRTLFEPFGQIIHVRVPPGKGCGFVKFEDRESAEQAVAGMQGFVIGGSRIRLSWGRSSGRSQQRQNQPFQQGQQVPQGLQAPQMSQSQAQMMMAAAASAAAAAGSGPFEYGGGIPQQLGPPPSAGASSPGVEMFTGPGPHGSQGTPAGLVGVPPGAQMFYDPYFAAALQQQQQQQQQAQQQAHQDINDSRDSLGLQQEESQQNNPPMQQQQLNPSEPAFPVSSVPAIVPSPPIGVIPGDSAMTGIPGMMGSPGLRMDTADGMPPIPQQFFDQAGQYMYMAQPFPNSMVQLMGAEDADSAVYGSADENGSMAEPDDPAKTADSTNN</sequence>
<dbReference type="InParanoid" id="A0A448YSP6"/>
<keyword evidence="7" id="KW-1185">Reference proteome</keyword>
<evidence type="ECO:0000256" key="3">
    <source>
        <dbReference type="PROSITE-ProRule" id="PRU00176"/>
    </source>
</evidence>
<feature type="compositionally biased region" description="Low complexity" evidence="4">
    <location>
        <begin position="28"/>
        <end position="56"/>
    </location>
</feature>
<evidence type="ECO:0000259" key="5">
    <source>
        <dbReference type="PROSITE" id="PS50102"/>
    </source>
</evidence>
<feature type="region of interest" description="Disordered" evidence="4">
    <location>
        <begin position="1"/>
        <end position="70"/>
    </location>
</feature>
<feature type="region of interest" description="Disordered" evidence="4">
    <location>
        <begin position="309"/>
        <end position="370"/>
    </location>
</feature>
<dbReference type="FunCoup" id="A0A448YSP6">
    <property type="interactions" value="93"/>
</dbReference>
<name>A0A448YSP6_BRENA</name>
<dbReference type="SMART" id="SM00360">
    <property type="entry name" value="RRM"/>
    <property type="match status" value="3"/>
</dbReference>
<organism evidence="6 7">
    <name type="scientific">Brettanomyces naardenensis</name>
    <name type="common">Yeast</name>
    <dbReference type="NCBI Taxonomy" id="13370"/>
    <lineage>
        <taxon>Eukaryota</taxon>
        <taxon>Fungi</taxon>
        <taxon>Dikarya</taxon>
        <taxon>Ascomycota</taxon>
        <taxon>Saccharomycotina</taxon>
        <taxon>Pichiomycetes</taxon>
        <taxon>Pichiales</taxon>
        <taxon>Pichiaceae</taxon>
        <taxon>Brettanomyces</taxon>
    </lineage>
</organism>
<dbReference type="CDD" id="cd12611">
    <property type="entry name" value="RRM1_NGR1_NAM8_like"/>
    <property type="match status" value="1"/>
</dbReference>
<dbReference type="GO" id="GO:0003729">
    <property type="term" value="F:mRNA binding"/>
    <property type="evidence" value="ECO:0007669"/>
    <property type="project" value="InterPro"/>
</dbReference>
<keyword evidence="1" id="KW-0677">Repeat</keyword>
<dbReference type="PANTHER" id="PTHR47640:SF10">
    <property type="entry name" value="TRNA SELENOCYSTEINE 1-ASSOCIATED PROTEIN 1-RELATED"/>
    <property type="match status" value="1"/>
</dbReference>
<dbReference type="PANTHER" id="PTHR47640">
    <property type="entry name" value="TRNA SELENOCYSTEINE 1-ASSOCIATED PROTEIN 1-RELATED-RELATED"/>
    <property type="match status" value="1"/>
</dbReference>
<dbReference type="EMBL" id="CAACVR010000067">
    <property type="protein sequence ID" value="VEU23931.1"/>
    <property type="molecule type" value="Genomic_DNA"/>
</dbReference>
<dbReference type="PROSITE" id="PS50102">
    <property type="entry name" value="RRM"/>
    <property type="match status" value="3"/>
</dbReference>
<evidence type="ECO:0000313" key="6">
    <source>
        <dbReference type="EMBL" id="VEU23931.1"/>
    </source>
</evidence>
<reference evidence="6 7" key="1">
    <citation type="submission" date="2018-12" db="EMBL/GenBank/DDBJ databases">
        <authorList>
            <person name="Tiukova I."/>
            <person name="Dainat J."/>
        </authorList>
    </citation>
    <scope>NUCLEOTIDE SEQUENCE [LARGE SCALE GENOMIC DNA]</scope>
</reference>
<gene>
    <name evidence="6" type="ORF">BRENAR_LOCUS4660</name>
</gene>
<keyword evidence="2 3" id="KW-0694">RNA-binding</keyword>
<dbReference type="InterPro" id="IPR050825">
    <property type="entry name" value="RBM42_RBP45_47-like"/>
</dbReference>
<accession>A0A448YSP6</accession>
<dbReference type="STRING" id="13370.A0A448YSP6"/>
<feature type="compositionally biased region" description="Low complexity" evidence="4">
    <location>
        <begin position="348"/>
        <end position="365"/>
    </location>
</feature>
<evidence type="ECO:0000256" key="2">
    <source>
        <dbReference type="ARBA" id="ARBA00022884"/>
    </source>
</evidence>
<evidence type="ECO:0000313" key="7">
    <source>
        <dbReference type="Proteomes" id="UP000290900"/>
    </source>
</evidence>
<feature type="region of interest" description="Disordered" evidence="4">
    <location>
        <begin position="442"/>
        <end position="473"/>
    </location>
</feature>
<feature type="domain" description="RRM" evidence="5">
    <location>
        <begin position="372"/>
        <end position="444"/>
    </location>
</feature>
<feature type="compositionally biased region" description="Low complexity" evidence="4">
    <location>
        <begin position="557"/>
        <end position="571"/>
    </location>
</feature>
<dbReference type="Gene3D" id="3.30.70.330">
    <property type="match status" value="3"/>
</dbReference>
<dbReference type="Proteomes" id="UP000290900">
    <property type="component" value="Unassembled WGS sequence"/>
</dbReference>
<feature type="compositionally biased region" description="Low complexity" evidence="4">
    <location>
        <begin position="582"/>
        <end position="612"/>
    </location>
</feature>
<evidence type="ECO:0000256" key="4">
    <source>
        <dbReference type="SAM" id="MobiDB-lite"/>
    </source>
</evidence>
<feature type="region of interest" description="Disordered" evidence="4">
    <location>
        <begin position="557"/>
        <end position="612"/>
    </location>
</feature>
<dbReference type="InterPro" id="IPR035979">
    <property type="entry name" value="RBD_domain_sf"/>
</dbReference>